<dbReference type="SUPFAM" id="SSF53300">
    <property type="entry name" value="vWA-like"/>
    <property type="match status" value="1"/>
</dbReference>
<dbReference type="InterPro" id="IPR010734">
    <property type="entry name" value="Copine_C"/>
</dbReference>
<dbReference type="Pfam" id="PF13920">
    <property type="entry name" value="zf-C3HC4_3"/>
    <property type="match status" value="1"/>
</dbReference>
<dbReference type="InterPro" id="IPR036465">
    <property type="entry name" value="vWFA_dom_sf"/>
</dbReference>
<keyword evidence="1" id="KW-0479">Metal-binding</keyword>
<dbReference type="Gene3D" id="3.40.50.410">
    <property type="entry name" value="von Willebrand factor, type A domain"/>
    <property type="match status" value="1"/>
</dbReference>
<name>A0A080ZPG1_PHYNI</name>
<dbReference type="InterPro" id="IPR052079">
    <property type="entry name" value="E3_ligase/Copine_domain"/>
</dbReference>
<keyword evidence="1" id="KW-0862">Zinc</keyword>
<accession>A0A080ZPG1</accession>
<comment type="caution">
    <text evidence="4">The sequence shown here is derived from an EMBL/GenBank/DDBJ whole genome shotgun (WGS) entry which is preliminary data.</text>
</comment>
<sequence>MGNEPSKQHRRKSRSTTETGPRPIPGRSTELTQMIPDQFTSLPQVTQALRSSGLESCNLIIGIDCTKSNEWSGKRTFSGRSLHDIDDPSTYNPYEDVIETVGRTLRDFGGSNSVDCGLDGLLTTVLLACCADEDNIIPVYGFGDELTCDRAVFTFAGQGQAGFPLENIRSRYREVVRNVVMAGPTSFAPIINEAVNIVNRTGDYHILVIIADGQVTRSVDIPPHAVSKNEKETIDAITYASNFPLSIVMVGVGDGPWESMIYFDNYLVHRKFDNFQFVEYHKITSRFSDPQMKETQFALQALMEIPDQYRTIKAMNYLGRRSNRVQPDLPRVDVFPPPQPIENVHHSHNYGVFQPQSQQAQAGNSTTTTMQCGQTTSPSAPLFGSDESTRPTLQHRTSVAEEELARLQDSLLCSICEERMKNTVFQCGHETCQKCSEFLSHCPLCRQQIQVRIKRFG</sequence>
<dbReference type="Gene3D" id="3.30.40.10">
    <property type="entry name" value="Zinc/RING finger domain, C3HC4 (zinc finger)"/>
    <property type="match status" value="1"/>
</dbReference>
<dbReference type="GO" id="GO:0004842">
    <property type="term" value="F:ubiquitin-protein transferase activity"/>
    <property type="evidence" value="ECO:0007669"/>
    <property type="project" value="TreeGrafter"/>
</dbReference>
<feature type="domain" description="RING-type" evidence="3">
    <location>
        <begin position="413"/>
        <end position="446"/>
    </location>
</feature>
<dbReference type="InterPro" id="IPR001841">
    <property type="entry name" value="Znf_RING"/>
</dbReference>
<dbReference type="Proteomes" id="UP000028582">
    <property type="component" value="Unassembled WGS sequence"/>
</dbReference>
<feature type="compositionally biased region" description="Low complexity" evidence="2">
    <location>
        <begin position="367"/>
        <end position="376"/>
    </location>
</feature>
<dbReference type="PANTHER" id="PTHR45751">
    <property type="entry name" value="COPINE FAMILY PROTEIN 1"/>
    <property type="match status" value="1"/>
</dbReference>
<organism evidence="4 5">
    <name type="scientific">Phytophthora nicotianae P1976</name>
    <dbReference type="NCBI Taxonomy" id="1317066"/>
    <lineage>
        <taxon>Eukaryota</taxon>
        <taxon>Sar</taxon>
        <taxon>Stramenopiles</taxon>
        <taxon>Oomycota</taxon>
        <taxon>Peronosporomycetes</taxon>
        <taxon>Peronosporales</taxon>
        <taxon>Peronosporaceae</taxon>
        <taxon>Phytophthora</taxon>
    </lineage>
</organism>
<reference evidence="4 5" key="1">
    <citation type="submission" date="2013-11" db="EMBL/GenBank/DDBJ databases">
        <title>The Genome Sequence of Phytophthora parasitica P1976.</title>
        <authorList>
            <consortium name="The Broad Institute Genomics Platform"/>
            <person name="Russ C."/>
            <person name="Tyler B."/>
            <person name="Panabieres F."/>
            <person name="Shan W."/>
            <person name="Tripathy S."/>
            <person name="Grunwald N."/>
            <person name="Machado M."/>
            <person name="Johnson C.S."/>
            <person name="Walker B."/>
            <person name="Young S."/>
            <person name="Zeng Q."/>
            <person name="Gargeya S."/>
            <person name="Fitzgerald M."/>
            <person name="Haas B."/>
            <person name="Abouelleil A."/>
            <person name="Allen A.W."/>
            <person name="Alvarado L."/>
            <person name="Arachchi H.M."/>
            <person name="Berlin A.M."/>
            <person name="Chapman S.B."/>
            <person name="Gainer-Dewar J."/>
            <person name="Goldberg J."/>
            <person name="Griggs A."/>
            <person name="Gujja S."/>
            <person name="Hansen M."/>
            <person name="Howarth C."/>
            <person name="Imamovic A."/>
            <person name="Ireland A."/>
            <person name="Larimer J."/>
            <person name="McCowan C."/>
            <person name="Murphy C."/>
            <person name="Pearson M."/>
            <person name="Poon T.W."/>
            <person name="Priest M."/>
            <person name="Roberts A."/>
            <person name="Saif S."/>
            <person name="Shea T."/>
            <person name="Sisk P."/>
            <person name="Sykes S."/>
            <person name="Wortman J."/>
            <person name="Nusbaum C."/>
            <person name="Birren B."/>
        </authorList>
    </citation>
    <scope>NUCLEOTIDE SEQUENCE [LARGE SCALE GENOMIC DNA]</scope>
    <source>
        <strain evidence="4 5">P1976</strain>
    </source>
</reference>
<evidence type="ECO:0000256" key="2">
    <source>
        <dbReference type="SAM" id="MobiDB-lite"/>
    </source>
</evidence>
<dbReference type="Pfam" id="PF07002">
    <property type="entry name" value="Copine"/>
    <property type="match status" value="1"/>
</dbReference>
<evidence type="ECO:0000256" key="1">
    <source>
        <dbReference type="PROSITE-ProRule" id="PRU00175"/>
    </source>
</evidence>
<dbReference type="GO" id="GO:0008270">
    <property type="term" value="F:zinc ion binding"/>
    <property type="evidence" value="ECO:0007669"/>
    <property type="project" value="UniProtKB-KW"/>
</dbReference>
<keyword evidence="1" id="KW-0863">Zinc-finger</keyword>
<dbReference type="SMART" id="SM00184">
    <property type="entry name" value="RING"/>
    <property type="match status" value="1"/>
</dbReference>
<evidence type="ECO:0000313" key="4">
    <source>
        <dbReference type="EMBL" id="ETO68522.1"/>
    </source>
</evidence>
<dbReference type="GO" id="GO:0005634">
    <property type="term" value="C:nucleus"/>
    <property type="evidence" value="ECO:0007669"/>
    <property type="project" value="TreeGrafter"/>
</dbReference>
<feature type="region of interest" description="Disordered" evidence="2">
    <location>
        <begin position="1"/>
        <end position="29"/>
    </location>
</feature>
<dbReference type="PROSITE" id="PS50089">
    <property type="entry name" value="ZF_RING_2"/>
    <property type="match status" value="1"/>
</dbReference>
<dbReference type="GO" id="GO:0016567">
    <property type="term" value="P:protein ubiquitination"/>
    <property type="evidence" value="ECO:0007669"/>
    <property type="project" value="TreeGrafter"/>
</dbReference>
<dbReference type="AlphaFoldDB" id="A0A080ZPG1"/>
<feature type="region of interest" description="Disordered" evidence="2">
    <location>
        <begin position="367"/>
        <end position="396"/>
    </location>
</feature>
<evidence type="ECO:0000313" key="5">
    <source>
        <dbReference type="Proteomes" id="UP000028582"/>
    </source>
</evidence>
<gene>
    <name evidence="4" type="ORF">F444_14650</name>
</gene>
<proteinExistence type="predicted"/>
<dbReference type="InterPro" id="IPR013083">
    <property type="entry name" value="Znf_RING/FYVE/PHD"/>
</dbReference>
<dbReference type="EMBL" id="ANJA01002633">
    <property type="protein sequence ID" value="ETO68522.1"/>
    <property type="molecule type" value="Genomic_DNA"/>
</dbReference>
<dbReference type="SUPFAM" id="SSF57850">
    <property type="entry name" value="RING/U-box"/>
    <property type="match status" value="1"/>
</dbReference>
<dbReference type="CDD" id="cd16520">
    <property type="entry name" value="RING-HC_MIBs-like"/>
    <property type="match status" value="1"/>
</dbReference>
<dbReference type="OrthoDB" id="5855668at2759"/>
<dbReference type="PANTHER" id="PTHR45751:SF11">
    <property type="entry name" value="COPINE FAMILY PROTEIN 2"/>
    <property type="match status" value="1"/>
</dbReference>
<protein>
    <recommendedName>
        <fullName evidence="3">RING-type domain-containing protein</fullName>
    </recommendedName>
</protein>
<evidence type="ECO:0000259" key="3">
    <source>
        <dbReference type="PROSITE" id="PS50089"/>
    </source>
</evidence>